<accession>A0A1X2ZMP1</accession>
<sequence>MPSAGFEPASTRGHKEENPIKIHGRYDLPLIPTKAYRQADLSITASRKHGIGLPATLRYAHSDGSGRNVSDMPFGQDGI</sequence>
<proteinExistence type="predicted"/>
<comment type="caution">
    <text evidence="2">The sequence shown here is derived from an EMBL/GenBank/DDBJ whole genome shotgun (WGS) entry which is preliminary data.</text>
</comment>
<dbReference type="AlphaFoldDB" id="A0A1X2ZMP1"/>
<feature type="region of interest" description="Disordered" evidence="1">
    <location>
        <begin position="58"/>
        <end position="79"/>
    </location>
</feature>
<name>A0A1X2ZMP1_BIFAD</name>
<protein>
    <submittedName>
        <fullName evidence="2">Uncharacterized protein</fullName>
    </submittedName>
</protein>
<evidence type="ECO:0000313" key="2">
    <source>
        <dbReference type="EMBL" id="OSG95662.1"/>
    </source>
</evidence>
<feature type="region of interest" description="Disordered" evidence="1">
    <location>
        <begin position="1"/>
        <end position="21"/>
    </location>
</feature>
<dbReference type="EMBL" id="LNKF01000002">
    <property type="protein sequence ID" value="OSG95662.1"/>
    <property type="molecule type" value="Genomic_DNA"/>
</dbReference>
<dbReference type="Proteomes" id="UP000193664">
    <property type="component" value="Unassembled WGS sequence"/>
</dbReference>
<gene>
    <name evidence="2" type="ORF">AD0028_2034</name>
</gene>
<evidence type="ECO:0000313" key="3">
    <source>
        <dbReference type="Proteomes" id="UP000193664"/>
    </source>
</evidence>
<reference evidence="2 3" key="1">
    <citation type="journal article" date="2016" name="Sci. Rep.">
        <title>Evaluation of genetic diversity among strains of the human gut commensal Bifidobacterium adolescentis.</title>
        <authorList>
            <person name="Duranti S."/>
            <person name="Milani C."/>
            <person name="Lugli G.A."/>
            <person name="Mancabelli L."/>
            <person name="Turroni F."/>
            <person name="Ferrario C."/>
            <person name="Mangifesta M."/>
            <person name="Viappiani A."/>
            <person name="Sanchez B."/>
            <person name="Margolles A."/>
            <person name="van Sinderen D."/>
            <person name="Ventura M."/>
        </authorList>
    </citation>
    <scope>NUCLEOTIDE SEQUENCE [LARGE SCALE GENOMIC DNA]</scope>
    <source>
        <strain evidence="2 3">AD2-8</strain>
    </source>
</reference>
<organism evidence="2 3">
    <name type="scientific">Bifidobacterium adolescentis</name>
    <dbReference type="NCBI Taxonomy" id="1680"/>
    <lineage>
        <taxon>Bacteria</taxon>
        <taxon>Bacillati</taxon>
        <taxon>Actinomycetota</taxon>
        <taxon>Actinomycetes</taxon>
        <taxon>Bifidobacteriales</taxon>
        <taxon>Bifidobacteriaceae</taxon>
        <taxon>Bifidobacterium</taxon>
    </lineage>
</organism>
<evidence type="ECO:0000256" key="1">
    <source>
        <dbReference type="SAM" id="MobiDB-lite"/>
    </source>
</evidence>